<dbReference type="PANTHER" id="PTHR43219:SF2">
    <property type="entry name" value="CRISPR-ASSOCIATED ENDONUCLEASE CAS1"/>
    <property type="match status" value="1"/>
</dbReference>
<dbReference type="EMBL" id="QPMM01000010">
    <property type="protein sequence ID" value="RFS20499.1"/>
    <property type="molecule type" value="Genomic_DNA"/>
</dbReference>
<keyword evidence="3 8" id="KW-0255">Endonuclease</keyword>
<evidence type="ECO:0000256" key="6">
    <source>
        <dbReference type="ARBA" id="ARBA00023118"/>
    </source>
</evidence>
<dbReference type="Pfam" id="PF01867">
    <property type="entry name" value="Cas_Cas1"/>
    <property type="match status" value="1"/>
</dbReference>
<evidence type="ECO:0000256" key="3">
    <source>
        <dbReference type="ARBA" id="ARBA00022759"/>
    </source>
</evidence>
<dbReference type="GO" id="GO:0043571">
    <property type="term" value="P:maintenance of CRISPR repeat elements"/>
    <property type="evidence" value="ECO:0007669"/>
    <property type="project" value="InterPro"/>
</dbReference>
<evidence type="ECO:0000256" key="4">
    <source>
        <dbReference type="ARBA" id="ARBA00022801"/>
    </source>
</evidence>
<comment type="caution">
    <text evidence="8">The sequence shown here is derived from an EMBL/GenBank/DDBJ whole genome shotgun (WGS) entry which is preliminary data.</text>
</comment>
<dbReference type="InterPro" id="IPR042206">
    <property type="entry name" value="CRISPR-assoc_Cas1_C"/>
</dbReference>
<name>A0A3E1Y6D9_9BACT</name>
<keyword evidence="9" id="KW-1185">Reference proteome</keyword>
<dbReference type="GO" id="GO:0016787">
    <property type="term" value="F:hydrolase activity"/>
    <property type="evidence" value="ECO:0007669"/>
    <property type="project" value="UniProtKB-KW"/>
</dbReference>
<reference evidence="8 9" key="1">
    <citation type="submission" date="2018-07" db="EMBL/GenBank/DDBJ databases">
        <title>Chitinophaga K2CV101002-2 sp. nov., isolated from a monsoon evergreen broad-leaved forest soil.</title>
        <authorList>
            <person name="Lv Y."/>
        </authorList>
    </citation>
    <scope>NUCLEOTIDE SEQUENCE [LARGE SCALE GENOMIC DNA]</scope>
    <source>
        <strain evidence="8 9">GDMCC 1.1288</strain>
    </source>
</reference>
<protein>
    <submittedName>
        <fullName evidence="8">CRISPR-associated endonuclease Cas1</fullName>
    </submittedName>
</protein>
<dbReference type="GO" id="GO:0003677">
    <property type="term" value="F:DNA binding"/>
    <property type="evidence" value="ECO:0007669"/>
    <property type="project" value="UniProtKB-KW"/>
</dbReference>
<evidence type="ECO:0000256" key="1">
    <source>
        <dbReference type="ARBA" id="ARBA00022722"/>
    </source>
</evidence>
<sequence length="137" mass="16641">MSFLNSLCYTVCLDMIYHTQLNPTISFLHEPGFRHYSLALDISEIFKPILVDRLIFNLLNKKIIQSDDFDSHLNGCILKDNARKKIIKYWDERLHETFNHRSLKRNISYKYLIRLECYKLIKHILDIEEYKPFKSWW</sequence>
<evidence type="ECO:0000313" key="8">
    <source>
        <dbReference type="EMBL" id="RFS20499.1"/>
    </source>
</evidence>
<evidence type="ECO:0000313" key="9">
    <source>
        <dbReference type="Proteomes" id="UP000260644"/>
    </source>
</evidence>
<proteinExistence type="predicted"/>
<dbReference type="InterPro" id="IPR019858">
    <property type="entry name" value="CRISPR-assoc_Cas1_HMARI/TNEAP"/>
</dbReference>
<keyword evidence="2" id="KW-0479">Metal-binding</keyword>
<evidence type="ECO:0000256" key="5">
    <source>
        <dbReference type="ARBA" id="ARBA00022842"/>
    </source>
</evidence>
<keyword evidence="6" id="KW-0051">Antiviral defense</keyword>
<keyword evidence="7" id="KW-0238">DNA-binding</keyword>
<dbReference type="GO" id="GO:0046872">
    <property type="term" value="F:metal ion binding"/>
    <property type="evidence" value="ECO:0007669"/>
    <property type="project" value="UniProtKB-KW"/>
</dbReference>
<dbReference type="GO" id="GO:0051607">
    <property type="term" value="P:defense response to virus"/>
    <property type="evidence" value="ECO:0007669"/>
    <property type="project" value="UniProtKB-KW"/>
</dbReference>
<dbReference type="OrthoDB" id="9803119at2"/>
<dbReference type="GO" id="GO:0004520">
    <property type="term" value="F:DNA endonuclease activity"/>
    <property type="evidence" value="ECO:0007669"/>
    <property type="project" value="InterPro"/>
</dbReference>
<keyword evidence="5" id="KW-0460">Magnesium</keyword>
<keyword evidence="1" id="KW-0540">Nuclease</keyword>
<dbReference type="AlphaFoldDB" id="A0A3E1Y6D9"/>
<dbReference type="InterPro" id="IPR002729">
    <property type="entry name" value="CRISPR-assoc_Cas1"/>
</dbReference>
<evidence type="ECO:0000256" key="2">
    <source>
        <dbReference type="ARBA" id="ARBA00022723"/>
    </source>
</evidence>
<evidence type="ECO:0000256" key="7">
    <source>
        <dbReference type="ARBA" id="ARBA00023125"/>
    </source>
</evidence>
<dbReference type="Gene3D" id="1.20.120.920">
    <property type="entry name" value="CRISPR-associated endonuclease Cas1, C-terminal domain"/>
    <property type="match status" value="1"/>
</dbReference>
<dbReference type="PANTHER" id="PTHR43219">
    <property type="entry name" value="CRISPR-ASSOCIATED ENDONUCLEASE CAS1"/>
    <property type="match status" value="1"/>
</dbReference>
<gene>
    <name evidence="8" type="primary">cas1</name>
    <name evidence="8" type="ORF">DVR12_18190</name>
</gene>
<accession>A0A3E1Y6D9</accession>
<organism evidence="8 9">
    <name type="scientific">Chitinophaga silvatica</name>
    <dbReference type="NCBI Taxonomy" id="2282649"/>
    <lineage>
        <taxon>Bacteria</taxon>
        <taxon>Pseudomonadati</taxon>
        <taxon>Bacteroidota</taxon>
        <taxon>Chitinophagia</taxon>
        <taxon>Chitinophagales</taxon>
        <taxon>Chitinophagaceae</taxon>
        <taxon>Chitinophaga</taxon>
    </lineage>
</organism>
<dbReference type="NCBIfam" id="TIGR00287">
    <property type="entry name" value="cas1"/>
    <property type="match status" value="1"/>
</dbReference>
<dbReference type="Proteomes" id="UP000260644">
    <property type="component" value="Unassembled WGS sequence"/>
</dbReference>
<keyword evidence="4" id="KW-0378">Hydrolase</keyword>